<reference evidence="1" key="2">
    <citation type="journal article" date="2015" name="Fish Shellfish Immunol.">
        <title>Early steps in the European eel (Anguilla anguilla)-Vibrio vulnificus interaction in the gills: Role of the RtxA13 toxin.</title>
        <authorList>
            <person name="Callol A."/>
            <person name="Pajuelo D."/>
            <person name="Ebbesson L."/>
            <person name="Teles M."/>
            <person name="MacKenzie S."/>
            <person name="Amaro C."/>
        </authorList>
    </citation>
    <scope>NUCLEOTIDE SEQUENCE</scope>
</reference>
<proteinExistence type="predicted"/>
<dbReference type="AlphaFoldDB" id="A0A0E9QN46"/>
<organism evidence="1">
    <name type="scientific">Anguilla anguilla</name>
    <name type="common">European freshwater eel</name>
    <name type="synonym">Muraena anguilla</name>
    <dbReference type="NCBI Taxonomy" id="7936"/>
    <lineage>
        <taxon>Eukaryota</taxon>
        <taxon>Metazoa</taxon>
        <taxon>Chordata</taxon>
        <taxon>Craniata</taxon>
        <taxon>Vertebrata</taxon>
        <taxon>Euteleostomi</taxon>
        <taxon>Actinopterygii</taxon>
        <taxon>Neopterygii</taxon>
        <taxon>Teleostei</taxon>
        <taxon>Anguilliformes</taxon>
        <taxon>Anguillidae</taxon>
        <taxon>Anguilla</taxon>
    </lineage>
</organism>
<evidence type="ECO:0000313" key="1">
    <source>
        <dbReference type="EMBL" id="JAH18341.1"/>
    </source>
</evidence>
<sequence length="30" mass="3449">MDVLGVQREIFVLTVNLLIPRAFASPHQHF</sequence>
<accession>A0A0E9QN46</accession>
<name>A0A0E9QN46_ANGAN</name>
<reference evidence="1" key="1">
    <citation type="submission" date="2014-11" db="EMBL/GenBank/DDBJ databases">
        <authorList>
            <person name="Amaro Gonzalez C."/>
        </authorList>
    </citation>
    <scope>NUCLEOTIDE SEQUENCE</scope>
</reference>
<protein>
    <submittedName>
        <fullName evidence="1">Uncharacterized protein</fullName>
    </submittedName>
</protein>
<dbReference type="EMBL" id="GBXM01090236">
    <property type="protein sequence ID" value="JAH18341.1"/>
    <property type="molecule type" value="Transcribed_RNA"/>
</dbReference>